<sequence length="149" mass="15699">MLKHLVMAAGLVTIGFVDARAAELVETESPLSVAETVANFVEAAENAGATVFATVDHAEGARSVSTELPETTVIIFGNPKIGTPVIAAERRAGLDLPLRVLVWEEGGQTRIAYEDPEAVRERHDVEGADEAFRTMKGALDKLVSAATGG</sequence>
<organism evidence="2 3">
    <name type="scientific">Lutibaculum baratangense AMV1</name>
    <dbReference type="NCBI Taxonomy" id="631454"/>
    <lineage>
        <taxon>Bacteria</taxon>
        <taxon>Pseudomonadati</taxon>
        <taxon>Pseudomonadota</taxon>
        <taxon>Alphaproteobacteria</taxon>
        <taxon>Hyphomicrobiales</taxon>
        <taxon>Tepidamorphaceae</taxon>
        <taxon>Lutibaculum</taxon>
    </lineage>
</organism>
<dbReference type="STRING" id="631454.N177_2312"/>
<dbReference type="InterPro" id="IPR005180">
    <property type="entry name" value="DUF302"/>
</dbReference>
<evidence type="ECO:0000313" key="2">
    <source>
        <dbReference type="EMBL" id="ESR24632.1"/>
    </source>
</evidence>
<dbReference type="SUPFAM" id="SSF103247">
    <property type="entry name" value="TT1751-like"/>
    <property type="match status" value="1"/>
</dbReference>
<dbReference type="Pfam" id="PF03625">
    <property type="entry name" value="DUF302"/>
    <property type="match status" value="1"/>
</dbReference>
<proteinExistence type="predicted"/>
<keyword evidence="3" id="KW-1185">Reference proteome</keyword>
<dbReference type="Gene3D" id="3.30.310.70">
    <property type="entry name" value="TT1751-like domain"/>
    <property type="match status" value="1"/>
</dbReference>
<dbReference type="PANTHER" id="PTHR38342:SF2">
    <property type="entry name" value="INNER MEMBRANE OR EXPORTED"/>
    <property type="match status" value="1"/>
</dbReference>
<evidence type="ECO:0000259" key="1">
    <source>
        <dbReference type="Pfam" id="PF03625"/>
    </source>
</evidence>
<dbReference type="OrthoDB" id="9799367at2"/>
<comment type="caution">
    <text evidence="2">The sequence shown here is derived from an EMBL/GenBank/DDBJ whole genome shotgun (WGS) entry which is preliminary data.</text>
</comment>
<accession>V4QY05</accession>
<dbReference type="Proteomes" id="UP000017819">
    <property type="component" value="Unassembled WGS sequence"/>
</dbReference>
<feature type="domain" description="DUF302" evidence="1">
    <location>
        <begin position="55"/>
        <end position="116"/>
    </location>
</feature>
<dbReference type="PANTHER" id="PTHR38342">
    <property type="entry name" value="SLR5037 PROTEIN"/>
    <property type="match status" value="1"/>
</dbReference>
<dbReference type="AlphaFoldDB" id="V4QY05"/>
<dbReference type="RefSeq" id="WP_023432441.1">
    <property type="nucleotide sequence ID" value="NZ_AWXZ01000030.1"/>
</dbReference>
<name>V4QY05_9HYPH</name>
<dbReference type="eggNOG" id="COG3439">
    <property type="taxonomic scope" value="Bacteria"/>
</dbReference>
<dbReference type="InterPro" id="IPR035923">
    <property type="entry name" value="TT1751-like_sf"/>
</dbReference>
<gene>
    <name evidence="2" type="ORF">N177_2312</name>
</gene>
<dbReference type="CDD" id="cd14797">
    <property type="entry name" value="DUF302"/>
    <property type="match status" value="1"/>
</dbReference>
<dbReference type="EMBL" id="AWXZ01000030">
    <property type="protein sequence ID" value="ESR24632.1"/>
    <property type="molecule type" value="Genomic_DNA"/>
</dbReference>
<evidence type="ECO:0000313" key="3">
    <source>
        <dbReference type="Proteomes" id="UP000017819"/>
    </source>
</evidence>
<protein>
    <recommendedName>
        <fullName evidence="1">DUF302 domain-containing protein</fullName>
    </recommendedName>
</protein>
<reference evidence="2 3" key="1">
    <citation type="journal article" date="2014" name="Genome Announc.">
        <title>Draft Genome Sequence of Lutibaculum baratangense Strain AMV1T, Isolated from a Mud Volcano in Andamans, India.</title>
        <authorList>
            <person name="Singh A."/>
            <person name="Sreenivas A."/>
            <person name="Sathyanarayana Reddy G."/>
            <person name="Pinnaka A.K."/>
            <person name="Shivaji S."/>
        </authorList>
    </citation>
    <scope>NUCLEOTIDE SEQUENCE [LARGE SCALE GENOMIC DNA]</scope>
    <source>
        <strain evidence="2 3">AMV1</strain>
    </source>
</reference>